<feature type="compositionally biased region" description="Polar residues" evidence="2">
    <location>
        <begin position="81"/>
        <end position="94"/>
    </location>
</feature>
<dbReference type="PANTHER" id="PTHR33619:SF3">
    <property type="entry name" value="POLYSACCHARIDE EXPORT PROTEIN GFCE-RELATED"/>
    <property type="match status" value="1"/>
</dbReference>
<dbReference type="Pfam" id="PF10531">
    <property type="entry name" value="SLBB"/>
    <property type="match status" value="1"/>
</dbReference>
<dbReference type="Gene3D" id="3.10.560.10">
    <property type="entry name" value="Outer membrane lipoprotein wza domain like"/>
    <property type="match status" value="2"/>
</dbReference>
<proteinExistence type="predicted"/>
<sequence length="600" mass="65537">MNAKALPLLALLTAVTVSVPASAQQWLETLGVQNRQVVVPPNSSEPVAGQRDQVLSAPPPLGTAPPVQQFAPQQRRPASGFQPQQESESFTPSAPSALRNGSEFLRGEPIPFGANLFLGRMASEGINSNPNYLIGPGDTVSLVLWGGESEQQFTSVVDQSGNMFLPNIGPVKAAGLRAGQLQGFLDRQVQTAYTGKVKIYGVVQGQYRMGVFVAGFVRQPGRYNGGGNDSVLDYLLRAGGIDITRGSFRDITVFRGKKVIATADLYDFLLNGQLPTFNFEEGDRIVVGRQRPLVQAEGAVRNNFLFEQPPEMFRGLDLLDYARPLPQVTHVAVSGSRNMQPFSRYMTLNEFAAFELRDQDKVAFTADTAPTQVTVRVEGSRLGPSILVADRSATLSQVLNYVSVDPNIADLSALYIRRRSAAEQQRRSINDSLDRLERQLFTASSSTDGVAQIRASEAKLVGEFISRARRVEPDGRIVVRPTDKALLDVRMEDGDVIVIPERAQTILVTGEVLIPQTVVFQQGLRLSDYVKMAGGYTDRADEGAVMIRRLNGEVLLNADDIRAGDEIVVVPEVDSKLLQISKEILQSAYLIVLGASRFYN</sequence>
<evidence type="ECO:0000313" key="6">
    <source>
        <dbReference type="EMBL" id="MFD2264882.1"/>
    </source>
</evidence>
<evidence type="ECO:0000256" key="3">
    <source>
        <dbReference type="SAM" id="SignalP"/>
    </source>
</evidence>
<dbReference type="EMBL" id="JBHUIP010000014">
    <property type="protein sequence ID" value="MFD2264882.1"/>
    <property type="molecule type" value="Genomic_DNA"/>
</dbReference>
<dbReference type="Pfam" id="PF02563">
    <property type="entry name" value="Poly_export"/>
    <property type="match status" value="1"/>
</dbReference>
<comment type="caution">
    <text evidence="6">The sequence shown here is derived from an EMBL/GenBank/DDBJ whole genome shotgun (WGS) entry which is preliminary data.</text>
</comment>
<dbReference type="InterPro" id="IPR003715">
    <property type="entry name" value="Poly_export_N"/>
</dbReference>
<name>A0ABW5DUS1_9PROT</name>
<dbReference type="PANTHER" id="PTHR33619">
    <property type="entry name" value="POLYSACCHARIDE EXPORT PROTEIN GFCE-RELATED"/>
    <property type="match status" value="1"/>
</dbReference>
<accession>A0ABW5DUS1</accession>
<keyword evidence="7" id="KW-1185">Reference proteome</keyword>
<feature type="chain" id="PRO_5047384078" evidence="3">
    <location>
        <begin position="24"/>
        <end position="600"/>
    </location>
</feature>
<evidence type="ECO:0000259" key="5">
    <source>
        <dbReference type="Pfam" id="PF10531"/>
    </source>
</evidence>
<evidence type="ECO:0000256" key="2">
    <source>
        <dbReference type="SAM" id="MobiDB-lite"/>
    </source>
</evidence>
<feature type="region of interest" description="Disordered" evidence="2">
    <location>
        <begin position="41"/>
        <end position="102"/>
    </location>
</feature>
<reference evidence="7" key="1">
    <citation type="journal article" date="2019" name="Int. J. Syst. Evol. Microbiol.">
        <title>The Global Catalogue of Microorganisms (GCM) 10K type strain sequencing project: providing services to taxonomists for standard genome sequencing and annotation.</title>
        <authorList>
            <consortium name="The Broad Institute Genomics Platform"/>
            <consortium name="The Broad Institute Genome Sequencing Center for Infectious Disease"/>
            <person name="Wu L."/>
            <person name="Ma J."/>
        </authorList>
    </citation>
    <scope>NUCLEOTIDE SEQUENCE [LARGE SCALE GENOMIC DNA]</scope>
    <source>
        <strain evidence="7">CGMCC 1.19062</strain>
    </source>
</reference>
<dbReference type="RefSeq" id="WP_379878016.1">
    <property type="nucleotide sequence ID" value="NZ_JBHUIP010000014.1"/>
</dbReference>
<organism evidence="6 7">
    <name type="scientific">Lacibacterium aquatile</name>
    <dbReference type="NCBI Taxonomy" id="1168082"/>
    <lineage>
        <taxon>Bacteria</taxon>
        <taxon>Pseudomonadati</taxon>
        <taxon>Pseudomonadota</taxon>
        <taxon>Alphaproteobacteria</taxon>
        <taxon>Rhodospirillales</taxon>
        <taxon>Rhodospirillaceae</taxon>
    </lineage>
</organism>
<dbReference type="Proteomes" id="UP001597295">
    <property type="component" value="Unassembled WGS sequence"/>
</dbReference>
<dbReference type="InterPro" id="IPR019554">
    <property type="entry name" value="Soluble_ligand-bd"/>
</dbReference>
<keyword evidence="1 3" id="KW-0732">Signal</keyword>
<dbReference type="InterPro" id="IPR049712">
    <property type="entry name" value="Poly_export"/>
</dbReference>
<evidence type="ECO:0000313" key="7">
    <source>
        <dbReference type="Proteomes" id="UP001597295"/>
    </source>
</evidence>
<feature type="domain" description="Soluble ligand binding" evidence="5">
    <location>
        <begin position="508"/>
        <end position="554"/>
    </location>
</feature>
<evidence type="ECO:0000256" key="1">
    <source>
        <dbReference type="ARBA" id="ARBA00022729"/>
    </source>
</evidence>
<protein>
    <submittedName>
        <fullName evidence="6">Polysaccharide biosynthesis/export family protein</fullName>
    </submittedName>
</protein>
<feature type="domain" description="Polysaccharide export protein N-terminal" evidence="4">
    <location>
        <begin position="128"/>
        <end position="194"/>
    </location>
</feature>
<feature type="signal peptide" evidence="3">
    <location>
        <begin position="1"/>
        <end position="23"/>
    </location>
</feature>
<evidence type="ECO:0000259" key="4">
    <source>
        <dbReference type="Pfam" id="PF02563"/>
    </source>
</evidence>
<gene>
    <name evidence="6" type="ORF">ACFSM5_18390</name>
</gene>